<dbReference type="Proteomes" id="UP001231189">
    <property type="component" value="Unassembled WGS sequence"/>
</dbReference>
<reference evidence="3" key="1">
    <citation type="submission" date="2023-07" db="EMBL/GenBank/DDBJ databases">
        <title>A chromosome-level genome assembly of Lolium multiflorum.</title>
        <authorList>
            <person name="Chen Y."/>
            <person name="Copetti D."/>
            <person name="Kolliker R."/>
            <person name="Studer B."/>
        </authorList>
    </citation>
    <scope>NUCLEOTIDE SEQUENCE</scope>
    <source>
        <strain evidence="3">02402/16</strain>
        <tissue evidence="3">Leaf</tissue>
    </source>
</reference>
<feature type="compositionally biased region" description="Pro residues" evidence="1">
    <location>
        <begin position="1"/>
        <end position="18"/>
    </location>
</feature>
<feature type="region of interest" description="Disordered" evidence="1">
    <location>
        <begin position="1196"/>
        <end position="1338"/>
    </location>
</feature>
<feature type="region of interest" description="Disordered" evidence="1">
    <location>
        <begin position="248"/>
        <end position="304"/>
    </location>
</feature>
<dbReference type="InterPro" id="IPR053253">
    <property type="entry name" value="Sex_diff_modulator"/>
</dbReference>
<feature type="compositionally biased region" description="Low complexity" evidence="1">
    <location>
        <begin position="686"/>
        <end position="701"/>
    </location>
</feature>
<proteinExistence type="predicted"/>
<evidence type="ECO:0000313" key="3">
    <source>
        <dbReference type="EMBL" id="KAK1601854.1"/>
    </source>
</evidence>
<dbReference type="GO" id="GO:0003676">
    <property type="term" value="F:nucleic acid binding"/>
    <property type="evidence" value="ECO:0007669"/>
    <property type="project" value="InterPro"/>
</dbReference>
<feature type="compositionally biased region" description="Basic and acidic residues" evidence="1">
    <location>
        <begin position="1202"/>
        <end position="1216"/>
    </location>
</feature>
<feature type="compositionally biased region" description="Pro residues" evidence="1">
    <location>
        <begin position="282"/>
        <end position="299"/>
    </location>
</feature>
<dbReference type="InterPro" id="IPR000477">
    <property type="entry name" value="RT_dom"/>
</dbReference>
<feature type="compositionally biased region" description="Basic and acidic residues" evidence="1">
    <location>
        <begin position="1245"/>
        <end position="1256"/>
    </location>
</feature>
<feature type="region of interest" description="Disordered" evidence="1">
    <location>
        <begin position="581"/>
        <end position="666"/>
    </location>
</feature>
<evidence type="ECO:0000313" key="4">
    <source>
        <dbReference type="Proteomes" id="UP001231189"/>
    </source>
</evidence>
<feature type="region of interest" description="Disordered" evidence="1">
    <location>
        <begin position="686"/>
        <end position="706"/>
    </location>
</feature>
<name>A0AAD8QGY7_LOLMU</name>
<evidence type="ECO:0000259" key="2">
    <source>
        <dbReference type="PROSITE" id="PS50878"/>
    </source>
</evidence>
<feature type="compositionally biased region" description="Pro residues" evidence="1">
    <location>
        <begin position="64"/>
        <end position="76"/>
    </location>
</feature>
<dbReference type="SUPFAM" id="SSF56672">
    <property type="entry name" value="DNA/RNA polymerases"/>
    <property type="match status" value="1"/>
</dbReference>
<dbReference type="CDD" id="cd01650">
    <property type="entry name" value="RT_nLTR_like"/>
    <property type="match status" value="1"/>
</dbReference>
<feature type="compositionally biased region" description="Basic and acidic residues" evidence="1">
    <location>
        <begin position="1285"/>
        <end position="1306"/>
    </location>
</feature>
<sequence>MATAPPPAPSPTSPPSPSLPSDDLHSATTGTVRLSPQAPWFLSEERRRSLRASPSASAQDLDLAPPPPSVSPPRPPARACSVEEEVPDSAPGLGATRTPSASPTLSPAGGGAPVDAINGPAPAIRSIVFKPATYRCTVPLQDTSRPRAAPCPRDDGWLTVSARRRPRRDGHSSLPPVAVSASPSRAAQAEAAALRFKRRTEGLCARCLAPAHHHLASGCRDKIRCLSCNFSGHKERHCPLRQALRAARSARPRHQPVPPPSSSSPQALGARSWAEVVASPAACPPPDRPVQQQLPPPPAMAHSGIGAAATRPEEDTVIIASSYELDQDMKDWEATAAIAWVINGNRKILPIAIDRAIRKKFQLSHNDLTVCPHQPVQFLLKFVRKEHYSEVLRQGRIKADGALLQFRPWRPLEHAFGASMSYRVRLCLEGVPAYGLTPYVAERIIARRCSFERLEDSSTLLTNARSLDCWAWTANPSAIPKVVWLTFTSRGSGGLASEVFVHEVRPTGSKRGATFRVLVHLDKMEDYSMAPLDFFGSSSDANAFRPTPVTFLWHYLTVDGMPPVPLQNEDDEEKLRAAALARRDRRSKGVDDHPRHYQSRRDDKDDDMDRDTARTRDRRGAGERRDADGAIRRSCDASARRGRPPPPPSSGVPAPSNHSYLPCHLPPPPPSLPPNFSPAFLGFAAPSASAGRSPRSDAAAPLRPLRSPVDSGRALRQLRSVVVVPPSLDEPSPAAHVSICEALTSWRRAGYPSNSAPMASAPAGILRSSATSKPPASSRVHKTVRFNVPAPRIQDEAIFSPPRRLVASAPSPPPFPESTGPGATIDEEGWTRVMSRRARREARRVAASQLVRRRPIASLPPLSTRRSLRPCFRCKSPEHLVAACSRPRSRRPPSLLPRPRRTSVASAPPQATASMAFLGHPSTRTEEDSCYIATSYDLDCERLDWENSAIVAWVLSAPSGMDRTDVEDVFRRKFRLRESELMVSSHFPQQYLVKFSSAELRDKVMRATERCNFKLDGLDVHFRPWRAVSNAYNADLHFRVHVVVDGLPPFAWRPEIVDQLVGRKCAVQRLDDGFTTMEDTSSFGMWVWTPSPHRIPKVLWCTLVNKAPVGLSSRVRIEEDRPDQWKRGLTFRILLHIDRVEDFTGAPVLDGGEPISDFRPASHTLPPCHLGTIDGLPVSAESGSVLPAPIPALGALGPAHNARHEDADGRGMDRVSHRSGRFSRSRSRLNGRDSSRRSRSRSRERRLSRSRADGERRRSRSRHGSRCDDRESRRHRHHEDDDEEDRHKPRHEQSRRDSSRAHRAGDRSWAGNQRRDRRSGRSSGHSSGRYDGSRRSAPMLAPSIAVDCSKLKPSITTSPPAAACRDWTVAIKEPPRALTLGLSRLASPPPRSIVELPLPSSWEEEDASGDSMVTPPSPVQATPSPPFLLHRQVPDDWDKAPENNVDGDSALASPVAVFEQAGDFSADSVLASPVPALAQDKVKQAWSATSTHTQPVHVINHKLKSTAHGLRAWSKSIFSDCKLQLLMALDVILQLDVAQESRTLSQEERALRAELKRRVKGLAALERSRKRQVSRISYLKEGDANTKFFHLRVNARRRKNHIMRLKHNDGWSTAHEDKEKLIFDHFSQTLGRPPPRQLDLNWAVLNPTVHSLEDLGLPFSELEIKEAIDDMPADKAPGPDGFTISFFRSCWDTIKGDLMRVINAFSELSAPNFHIVNSANIVLLPKRDGAESISDFRPISLIHVIPKIIAKAMARRLSPKMNDIVSHSQSAFIKSRSIHDNFMYVRNTARQLHRSKTPALLIKLDIAKAFDTVRWDYMLDLMQRLGFPQRWRALMSTLFSTASSRVLLNGIPGKDFFHGRGLRQGDPLSPLLFDIAIDPLQKILERATDSGLLHGMPGGLQGPRVSLYADDAVIFLTPSEHDVSALANILQNFGEVSGLVTNVAKSSIAPIRCSDIDLASVLTNFPAATVQFPLKYLGLPLSLGRLRRADLQPFIDKAVARLNPWKGKFLNRAGCTALVKSVLSSLPIFLLSALRVDKSILKAFAKISRGMLWACKEVVSGGKCKVNWQKVCRPRNLGGLGVLDLEKFSRALRLRWLWDEWNKPEKPWALLAEQAKLLREEMKACLEGVVRPLLEESEALRTWNDKAKAYLDKMADLATTPASPMGSPAR</sequence>
<dbReference type="InterPro" id="IPR043502">
    <property type="entry name" value="DNA/RNA_pol_sf"/>
</dbReference>
<feature type="region of interest" description="Disordered" evidence="1">
    <location>
        <begin position="884"/>
        <end position="913"/>
    </location>
</feature>
<evidence type="ECO:0000256" key="1">
    <source>
        <dbReference type="SAM" id="MobiDB-lite"/>
    </source>
</evidence>
<feature type="compositionally biased region" description="Basic and acidic residues" evidence="1">
    <location>
        <begin position="587"/>
        <end position="603"/>
    </location>
</feature>
<comment type="caution">
    <text evidence="3">The sequence shown here is derived from an EMBL/GenBank/DDBJ whole genome shotgun (WGS) entry which is preliminary data.</text>
</comment>
<feature type="compositionally biased region" description="Basic and acidic residues" evidence="1">
    <location>
        <begin position="610"/>
        <end position="639"/>
    </location>
</feature>
<accession>A0AAD8QGY7</accession>
<feature type="domain" description="Reverse transcriptase" evidence="2">
    <location>
        <begin position="1705"/>
        <end position="1981"/>
    </location>
</feature>
<feature type="compositionally biased region" description="Polar residues" evidence="1">
    <location>
        <begin position="903"/>
        <end position="913"/>
    </location>
</feature>
<feature type="compositionally biased region" description="Low complexity" evidence="1">
    <location>
        <begin position="651"/>
        <end position="663"/>
    </location>
</feature>
<dbReference type="EMBL" id="JAUUTY010000333">
    <property type="protein sequence ID" value="KAK1601854.1"/>
    <property type="molecule type" value="Genomic_DNA"/>
</dbReference>
<feature type="region of interest" description="Disordered" evidence="1">
    <location>
        <begin position="1"/>
        <end position="116"/>
    </location>
</feature>
<feature type="compositionally biased region" description="Basic residues" evidence="1">
    <location>
        <begin position="1217"/>
        <end position="1229"/>
    </location>
</feature>
<dbReference type="PROSITE" id="PS50878">
    <property type="entry name" value="RT_POL"/>
    <property type="match status" value="1"/>
</dbReference>
<dbReference type="InterPro" id="IPR001878">
    <property type="entry name" value="Znf_CCHC"/>
</dbReference>
<dbReference type="GO" id="GO:0008270">
    <property type="term" value="F:zinc ion binding"/>
    <property type="evidence" value="ECO:0007669"/>
    <property type="project" value="InterPro"/>
</dbReference>
<gene>
    <name evidence="3" type="ORF">QYE76_018853</name>
</gene>
<dbReference type="Pfam" id="PF00078">
    <property type="entry name" value="RVT_1"/>
    <property type="match status" value="1"/>
</dbReference>
<dbReference type="SMART" id="SM00343">
    <property type="entry name" value="ZnF_C2HC"/>
    <property type="match status" value="3"/>
</dbReference>
<organism evidence="3 4">
    <name type="scientific">Lolium multiflorum</name>
    <name type="common">Italian ryegrass</name>
    <name type="synonym">Lolium perenne subsp. multiflorum</name>
    <dbReference type="NCBI Taxonomy" id="4521"/>
    <lineage>
        <taxon>Eukaryota</taxon>
        <taxon>Viridiplantae</taxon>
        <taxon>Streptophyta</taxon>
        <taxon>Embryophyta</taxon>
        <taxon>Tracheophyta</taxon>
        <taxon>Spermatophyta</taxon>
        <taxon>Magnoliopsida</taxon>
        <taxon>Liliopsida</taxon>
        <taxon>Poales</taxon>
        <taxon>Poaceae</taxon>
        <taxon>BOP clade</taxon>
        <taxon>Pooideae</taxon>
        <taxon>Poodae</taxon>
        <taxon>Poeae</taxon>
        <taxon>Poeae Chloroplast Group 2 (Poeae type)</taxon>
        <taxon>Loliodinae</taxon>
        <taxon>Loliinae</taxon>
        <taxon>Lolium</taxon>
    </lineage>
</organism>
<dbReference type="PANTHER" id="PTHR33087">
    <property type="entry name" value="OS07G0539200 PROTEIN"/>
    <property type="match status" value="1"/>
</dbReference>
<dbReference type="PANTHER" id="PTHR33087:SF21">
    <property type="entry name" value="OS03G0782100 PROTEIN"/>
    <property type="match status" value="1"/>
</dbReference>
<protein>
    <recommendedName>
        <fullName evidence="2">Reverse transcriptase domain-containing protein</fullName>
    </recommendedName>
</protein>
<keyword evidence="4" id="KW-1185">Reference proteome</keyword>
<feature type="compositionally biased region" description="Low complexity" evidence="1">
    <location>
        <begin position="1321"/>
        <end position="1330"/>
    </location>
</feature>
<feature type="region of interest" description="Disordered" evidence="1">
    <location>
        <begin position="1402"/>
        <end position="1422"/>
    </location>
</feature>